<feature type="transmembrane region" description="Helical" evidence="7">
    <location>
        <begin position="34"/>
        <end position="59"/>
    </location>
</feature>
<dbReference type="Pfam" id="PF00654">
    <property type="entry name" value="Voltage_CLC"/>
    <property type="match status" value="1"/>
</dbReference>
<dbReference type="PANTHER" id="PTHR11689">
    <property type="entry name" value="CHLORIDE CHANNEL PROTEIN CLC FAMILY MEMBER"/>
    <property type="match status" value="1"/>
</dbReference>
<evidence type="ECO:0000256" key="4">
    <source>
        <dbReference type="ARBA" id="ARBA00022989"/>
    </source>
</evidence>
<dbReference type="InterPro" id="IPR014743">
    <property type="entry name" value="Cl-channel_core"/>
</dbReference>
<dbReference type="VEuPathDB" id="VectorBase:ISCI001866"/>
<dbReference type="GO" id="GO:0016020">
    <property type="term" value="C:membrane"/>
    <property type="evidence" value="ECO:0007669"/>
    <property type="project" value="UniProtKB-SubCell"/>
</dbReference>
<dbReference type="PANTHER" id="PTHR11689:SF136">
    <property type="entry name" value="H(+)_CL(-) EXCHANGE TRANSPORTER 7"/>
    <property type="match status" value="1"/>
</dbReference>
<dbReference type="OrthoDB" id="428525at2759"/>
<proteinExistence type="evidence at protein level"/>
<evidence type="ECO:0000313" key="10">
    <source>
        <dbReference type="Proteomes" id="UP000001555"/>
    </source>
</evidence>
<gene>
    <name evidence="8" type="ORF">IscW_ISCW001866</name>
</gene>
<evidence type="ECO:0000256" key="3">
    <source>
        <dbReference type="ARBA" id="ARBA00022737"/>
    </source>
</evidence>
<feature type="transmembrane region" description="Helical" evidence="7">
    <location>
        <begin position="80"/>
        <end position="105"/>
    </location>
</feature>
<reference evidence="9" key="2">
    <citation type="submission" date="2020-05" db="UniProtKB">
        <authorList>
            <consortium name="EnsemblMetazoa"/>
        </authorList>
    </citation>
    <scope>IDENTIFICATION</scope>
    <source>
        <strain evidence="9">wikel</strain>
    </source>
</reference>
<dbReference type="InterPro" id="IPR001807">
    <property type="entry name" value="ClC"/>
</dbReference>
<keyword evidence="6 7" id="KW-0472">Membrane</keyword>
<evidence type="ECO:0000256" key="1">
    <source>
        <dbReference type="ARBA" id="ARBA00004141"/>
    </source>
</evidence>
<dbReference type="GO" id="GO:0015108">
    <property type="term" value="F:chloride transmembrane transporter activity"/>
    <property type="evidence" value="ECO:0007669"/>
    <property type="project" value="InterPro"/>
</dbReference>
<dbReference type="SUPFAM" id="SSF81340">
    <property type="entry name" value="Clc chloride channel"/>
    <property type="match status" value="1"/>
</dbReference>
<keyword evidence="10" id="KW-1185">Reference proteome</keyword>
<protein>
    <submittedName>
        <fullName evidence="8 9">Chloride channel, putative</fullName>
    </submittedName>
</protein>
<evidence type="ECO:0000256" key="2">
    <source>
        <dbReference type="ARBA" id="ARBA00022692"/>
    </source>
</evidence>
<dbReference type="Gene3D" id="1.10.3080.10">
    <property type="entry name" value="Clc chloride channel"/>
    <property type="match status" value="1"/>
</dbReference>
<evidence type="ECO:0000256" key="7">
    <source>
        <dbReference type="SAM" id="Phobius"/>
    </source>
</evidence>
<reference evidence="8 10" key="1">
    <citation type="submission" date="2008-03" db="EMBL/GenBank/DDBJ databases">
        <title>Annotation of Ixodes scapularis.</title>
        <authorList>
            <consortium name="Ixodes scapularis Genome Project Consortium"/>
            <person name="Caler E."/>
            <person name="Hannick L.I."/>
            <person name="Bidwell S."/>
            <person name="Joardar V."/>
            <person name="Thiagarajan M."/>
            <person name="Amedeo P."/>
            <person name="Galinsky K.J."/>
            <person name="Schobel S."/>
            <person name="Inman J."/>
            <person name="Hostetler J."/>
            <person name="Miller J."/>
            <person name="Hammond M."/>
            <person name="Megy K."/>
            <person name="Lawson D."/>
            <person name="Kodira C."/>
            <person name="Sutton G."/>
            <person name="Meyer J."/>
            <person name="Hill C.A."/>
            <person name="Birren B."/>
            <person name="Nene V."/>
            <person name="Collins F."/>
            <person name="Alarcon-Chaidez F."/>
            <person name="Wikel S."/>
            <person name="Strausberg R."/>
        </authorList>
    </citation>
    <scope>NUCLEOTIDE SEQUENCE [LARGE SCALE GENOMIC DNA]</scope>
    <source>
        <strain evidence="10">Wikel</strain>
        <strain evidence="8">Wikel colony</strain>
    </source>
</reference>
<evidence type="ECO:0000256" key="6">
    <source>
        <dbReference type="ARBA" id="ARBA00023136"/>
    </source>
</evidence>
<evidence type="ECO:0000313" key="8">
    <source>
        <dbReference type="EMBL" id="EEC03587.1"/>
    </source>
</evidence>
<evidence type="ECO:0000313" key="9">
    <source>
        <dbReference type="EnsemblMetazoa" id="ISCW001866-PA"/>
    </source>
</evidence>
<evidence type="ECO:0007829" key="11">
    <source>
        <dbReference type="PeptideAtlas" id="B7PAG5"/>
    </source>
</evidence>
<dbReference type="PaxDb" id="6945-B7PAG5"/>
<dbReference type="VEuPathDB" id="VectorBase:ISCP_020780"/>
<keyword evidence="3" id="KW-0677">Repeat</keyword>
<dbReference type="EMBL" id="ABJB010075537">
    <property type="status" value="NOT_ANNOTATED_CDS"/>
    <property type="molecule type" value="Genomic_DNA"/>
</dbReference>
<dbReference type="EMBL" id="ABJB010038561">
    <property type="status" value="NOT_ANNOTATED_CDS"/>
    <property type="molecule type" value="Genomic_DNA"/>
</dbReference>
<sequence>FQSLDYDPCENAPYMDDQRSTTFSQIRKTNQTRWLVILVIGILTAVTACLIDMCIETICDYKFDLLQHWMNQCIRDDCIIVPYLAWVGMNAGAVLAGSALVAYVAPVAAASGIPVIKCYLNGVKVPEVVRFKTLLVKAVGVVLSVVGGLAVGKEGPMIHCGSVIAAGVSQGKSTTFRKDLRVFKDFREDHEKRDFVSAGAAAGVAAAFGAPVGGVLFSLEEGASFWNQSLTWRIVS</sequence>
<dbReference type="InterPro" id="IPR051280">
    <property type="entry name" value="Cl-channel/antiporter"/>
</dbReference>
<feature type="non-terminal residue" evidence="8">
    <location>
        <position position="236"/>
    </location>
</feature>
<evidence type="ECO:0000256" key="5">
    <source>
        <dbReference type="ARBA" id="ARBA00023122"/>
    </source>
</evidence>
<organism>
    <name type="scientific">Ixodes scapularis</name>
    <name type="common">Black-legged tick</name>
    <name type="synonym">Deer tick</name>
    <dbReference type="NCBI Taxonomy" id="6945"/>
    <lineage>
        <taxon>Eukaryota</taxon>
        <taxon>Metazoa</taxon>
        <taxon>Ecdysozoa</taxon>
        <taxon>Arthropoda</taxon>
        <taxon>Chelicerata</taxon>
        <taxon>Arachnida</taxon>
        <taxon>Acari</taxon>
        <taxon>Parasitiformes</taxon>
        <taxon>Ixodida</taxon>
        <taxon>Ixodoidea</taxon>
        <taxon>Ixodidae</taxon>
        <taxon>Ixodinae</taxon>
        <taxon>Ixodes</taxon>
    </lineage>
</organism>
<keyword evidence="4 7" id="KW-1133">Transmembrane helix</keyword>
<dbReference type="HOGENOM" id="CLU_062945_1_0_1"/>
<feature type="non-terminal residue" evidence="8">
    <location>
        <position position="1"/>
    </location>
</feature>
<accession>B7PAG5</accession>
<dbReference type="Proteomes" id="UP000001555">
    <property type="component" value="Unassembled WGS sequence"/>
</dbReference>
<keyword evidence="2 7" id="KW-0812">Transmembrane</keyword>
<dbReference type="EMBL" id="DS671188">
    <property type="protein sequence ID" value="EEC03587.1"/>
    <property type="molecule type" value="Genomic_DNA"/>
</dbReference>
<name>B7PAG5_IXOSC</name>
<keyword evidence="5" id="KW-0129">CBS domain</keyword>
<comment type="subcellular location">
    <subcellularLocation>
        <location evidence="1">Membrane</location>
        <topology evidence="1">Multi-pass membrane protein</topology>
    </subcellularLocation>
</comment>
<dbReference type="VEuPathDB" id="VectorBase:ISCW001866"/>
<dbReference type="STRING" id="6945.B7PAG5"/>
<dbReference type="EnsemblMetazoa" id="ISCW001866-RA">
    <property type="protein sequence ID" value="ISCW001866-PA"/>
    <property type="gene ID" value="ISCW001866"/>
</dbReference>
<dbReference type="AlphaFoldDB" id="B7PAG5"/>
<feature type="transmembrane region" description="Helical" evidence="7">
    <location>
        <begin position="195"/>
        <end position="219"/>
    </location>
</feature>
<dbReference type="EMBL" id="ABJB010949344">
    <property type="status" value="NOT_ANNOTATED_CDS"/>
    <property type="molecule type" value="Genomic_DNA"/>
</dbReference>
<keyword evidence="11" id="KW-1267">Proteomics identification</keyword>
<dbReference type="PRINTS" id="PR00762">
    <property type="entry name" value="CLCHANNEL"/>
</dbReference>